<evidence type="ECO:0000256" key="8">
    <source>
        <dbReference type="ARBA" id="ARBA00023136"/>
    </source>
</evidence>
<comment type="subcellular location">
    <subcellularLocation>
        <location evidence="1">Cell inner membrane</location>
        <topology evidence="1">Multi-pass membrane protein</topology>
    </subcellularLocation>
    <subcellularLocation>
        <location evidence="9">Cell membrane</location>
        <topology evidence="9">Multi-pass membrane protein</topology>
    </subcellularLocation>
</comment>
<dbReference type="GO" id="GO:0140359">
    <property type="term" value="F:ABC-type transporter activity"/>
    <property type="evidence" value="ECO:0007669"/>
    <property type="project" value="InterPro"/>
</dbReference>
<evidence type="ECO:0000256" key="6">
    <source>
        <dbReference type="ARBA" id="ARBA00022692"/>
    </source>
</evidence>
<comment type="similarity">
    <text evidence="2 9">Belongs to the ABC-2 integral membrane protein family.</text>
</comment>
<evidence type="ECO:0000313" key="12">
    <source>
        <dbReference type="Proteomes" id="UP000034785"/>
    </source>
</evidence>
<sequence>MDGSTQPGRVLIRPVSGWMPLNLRELWEYRELLYFLVWRDLKVRYKQTALGVAWVVLQPLFLMLVFTLFFGRLVGVPSDGLPYSIFVYTGILPWQLFSRGLNEAGMSLVANERVITKIYFPRILVPASAVLSSLIDFSVAFIVLVGYMLAYGIQPGFSILALSLFVLLAVMAALGVGLWLAALNVVYRDVRYTLPFLTQIWMFATPIIYPVSVVPEAWRSLYSLNPMVGVVEGFRWSLLGKASPADLMFVVSALIVAAVFIGGIFYFQRVEQTLADVI</sequence>
<keyword evidence="3 9" id="KW-0813">Transport</keyword>
<evidence type="ECO:0000256" key="3">
    <source>
        <dbReference type="ARBA" id="ARBA00022448"/>
    </source>
</evidence>
<organism evidence="11 12">
    <name type="scientific">Candidatus Daviesbacteria bacterium GW2011_GWA2_42_7</name>
    <dbReference type="NCBI Taxonomy" id="1618425"/>
    <lineage>
        <taxon>Bacteria</taxon>
        <taxon>Candidatus Daviesiibacteriota</taxon>
    </lineage>
</organism>
<comment type="caution">
    <text evidence="11">The sequence shown here is derived from an EMBL/GenBank/DDBJ whole genome shotgun (WGS) entry which is preliminary data.</text>
</comment>
<dbReference type="GO" id="GO:0043190">
    <property type="term" value="C:ATP-binding cassette (ABC) transporter complex"/>
    <property type="evidence" value="ECO:0007669"/>
    <property type="project" value="InterPro"/>
</dbReference>
<feature type="transmembrane region" description="Helical" evidence="9">
    <location>
        <begin position="123"/>
        <end position="150"/>
    </location>
</feature>
<evidence type="ECO:0000256" key="5">
    <source>
        <dbReference type="ARBA" id="ARBA00022519"/>
    </source>
</evidence>
<keyword evidence="4 9" id="KW-1003">Cell membrane</keyword>
<evidence type="ECO:0000256" key="7">
    <source>
        <dbReference type="ARBA" id="ARBA00022989"/>
    </source>
</evidence>
<feature type="transmembrane region" description="Helical" evidence="9">
    <location>
        <begin position="49"/>
        <end position="71"/>
    </location>
</feature>
<dbReference type="PRINTS" id="PR00164">
    <property type="entry name" value="ABC2TRNSPORT"/>
</dbReference>
<evidence type="ECO:0000259" key="10">
    <source>
        <dbReference type="PROSITE" id="PS51012"/>
    </source>
</evidence>
<feature type="transmembrane region" description="Helical" evidence="9">
    <location>
        <begin position="247"/>
        <end position="267"/>
    </location>
</feature>
<reference evidence="11 12" key="1">
    <citation type="journal article" date="2015" name="Nature">
        <title>rRNA introns, odd ribosomes, and small enigmatic genomes across a large radiation of phyla.</title>
        <authorList>
            <person name="Brown C.T."/>
            <person name="Hug L.A."/>
            <person name="Thomas B.C."/>
            <person name="Sharon I."/>
            <person name="Castelle C.J."/>
            <person name="Singh A."/>
            <person name="Wilkins M.J."/>
            <person name="Williams K.H."/>
            <person name="Banfield J.F."/>
        </authorList>
    </citation>
    <scope>NUCLEOTIDE SEQUENCE [LARGE SCALE GENOMIC DNA]</scope>
</reference>
<evidence type="ECO:0000256" key="4">
    <source>
        <dbReference type="ARBA" id="ARBA00022475"/>
    </source>
</evidence>
<dbReference type="Proteomes" id="UP000034785">
    <property type="component" value="Unassembled WGS sequence"/>
</dbReference>
<dbReference type="PROSITE" id="PS51012">
    <property type="entry name" value="ABC_TM2"/>
    <property type="match status" value="1"/>
</dbReference>
<name>A0A0G1B6I1_9BACT</name>
<evidence type="ECO:0000313" key="11">
    <source>
        <dbReference type="EMBL" id="KKS69005.1"/>
    </source>
</evidence>
<dbReference type="InterPro" id="IPR013525">
    <property type="entry name" value="ABC2_TM"/>
</dbReference>
<evidence type="ECO:0000256" key="9">
    <source>
        <dbReference type="RuleBase" id="RU361157"/>
    </source>
</evidence>
<accession>A0A0G1B6I1</accession>
<dbReference type="PATRIC" id="fig|1618425.3.peg.874"/>
<keyword evidence="5" id="KW-0997">Cell inner membrane</keyword>
<dbReference type="InterPro" id="IPR000412">
    <property type="entry name" value="ABC_2_transport"/>
</dbReference>
<dbReference type="AlphaFoldDB" id="A0A0G1B6I1"/>
<evidence type="ECO:0000256" key="2">
    <source>
        <dbReference type="ARBA" id="ARBA00007783"/>
    </source>
</evidence>
<evidence type="ECO:0000256" key="1">
    <source>
        <dbReference type="ARBA" id="ARBA00004429"/>
    </source>
</evidence>
<dbReference type="PANTHER" id="PTHR30413:SF8">
    <property type="entry name" value="TRANSPORT PERMEASE PROTEIN"/>
    <property type="match status" value="1"/>
</dbReference>
<protein>
    <recommendedName>
        <fullName evidence="9">Transport permease protein</fullName>
    </recommendedName>
</protein>
<dbReference type="GO" id="GO:0015920">
    <property type="term" value="P:lipopolysaccharide transport"/>
    <property type="evidence" value="ECO:0007669"/>
    <property type="project" value="TreeGrafter"/>
</dbReference>
<feature type="transmembrane region" description="Helical" evidence="9">
    <location>
        <begin position="83"/>
        <end position="102"/>
    </location>
</feature>
<dbReference type="InterPro" id="IPR047817">
    <property type="entry name" value="ABC2_TM_bact-type"/>
</dbReference>
<keyword evidence="6 9" id="KW-0812">Transmembrane</keyword>
<dbReference type="PANTHER" id="PTHR30413">
    <property type="entry name" value="INNER MEMBRANE TRANSPORT PERMEASE"/>
    <property type="match status" value="1"/>
</dbReference>
<feature type="transmembrane region" description="Helical" evidence="9">
    <location>
        <begin position="192"/>
        <end position="212"/>
    </location>
</feature>
<feature type="domain" description="ABC transmembrane type-2" evidence="10">
    <location>
        <begin position="50"/>
        <end position="270"/>
    </location>
</feature>
<dbReference type="Pfam" id="PF01061">
    <property type="entry name" value="ABC2_membrane"/>
    <property type="match status" value="1"/>
</dbReference>
<keyword evidence="7 9" id="KW-1133">Transmembrane helix</keyword>
<gene>
    <name evidence="11" type="ORF">UV41_C0067G0002</name>
</gene>
<feature type="transmembrane region" description="Helical" evidence="9">
    <location>
        <begin position="156"/>
        <end position="180"/>
    </location>
</feature>
<proteinExistence type="inferred from homology"/>
<dbReference type="EMBL" id="LCEJ01000067">
    <property type="protein sequence ID" value="KKS69005.1"/>
    <property type="molecule type" value="Genomic_DNA"/>
</dbReference>
<keyword evidence="8 9" id="KW-0472">Membrane</keyword>